<proteinExistence type="predicted"/>
<reference evidence="2 3" key="1">
    <citation type="journal article" date="2014" name="Genome Announc.">
        <title>Draft Genome Sequence of Petroleum Oil-Degrading Marine Bacterium Pseudomonas taeanensis Strain MS-3, Isolated from a Crude Oil-Contaminated Seashore.</title>
        <authorList>
            <person name="Lee S.Y."/>
            <person name="Kim S.H."/>
            <person name="Lee D.G."/>
            <person name="Shin S."/>
            <person name="Yun S.H."/>
            <person name="Choi C.W."/>
            <person name="Chung Y.H."/>
            <person name="Choi J.S."/>
            <person name="Kahng H.Y."/>
            <person name="Kim S.I."/>
        </authorList>
    </citation>
    <scope>NUCLEOTIDE SEQUENCE [LARGE SCALE GENOMIC DNA]</scope>
    <source>
        <strain evidence="2 3">MS-3</strain>
    </source>
</reference>
<dbReference type="EMBL" id="AWSQ01000009">
    <property type="protein sequence ID" value="KFX67813.1"/>
    <property type="molecule type" value="Genomic_DNA"/>
</dbReference>
<organism evidence="2 3">
    <name type="scientific">Pseudomonas taeanensis MS-3</name>
    <dbReference type="NCBI Taxonomy" id="1395571"/>
    <lineage>
        <taxon>Bacteria</taxon>
        <taxon>Pseudomonadati</taxon>
        <taxon>Pseudomonadota</taxon>
        <taxon>Gammaproteobacteria</taxon>
        <taxon>Pseudomonadales</taxon>
        <taxon>Pseudomonadaceae</taxon>
        <taxon>Pseudomonas</taxon>
    </lineage>
</organism>
<gene>
    <name evidence="2" type="ORF">TMS3_0121640</name>
</gene>
<evidence type="ECO:0000313" key="2">
    <source>
        <dbReference type="EMBL" id="KFX67813.1"/>
    </source>
</evidence>
<dbReference type="RefSeq" id="WP_029866549.1">
    <property type="nucleotide sequence ID" value="NZ_AWSQ01000009.1"/>
</dbReference>
<keyword evidence="2" id="KW-0413">Isomerase</keyword>
<dbReference type="GO" id="GO:0016853">
    <property type="term" value="F:isomerase activity"/>
    <property type="evidence" value="ECO:0007669"/>
    <property type="project" value="UniProtKB-KW"/>
</dbReference>
<dbReference type="Pfam" id="PF13474">
    <property type="entry name" value="SnoaL_3"/>
    <property type="match status" value="1"/>
</dbReference>
<name>A0A0A1YFM3_9PSED</name>
<dbReference type="InterPro" id="IPR032710">
    <property type="entry name" value="NTF2-like_dom_sf"/>
</dbReference>
<comment type="caution">
    <text evidence="2">The sequence shown here is derived from an EMBL/GenBank/DDBJ whole genome shotgun (WGS) entry which is preliminary data.</text>
</comment>
<dbReference type="SUPFAM" id="SSF54427">
    <property type="entry name" value="NTF2-like"/>
    <property type="match status" value="1"/>
</dbReference>
<dbReference type="Proteomes" id="UP000030063">
    <property type="component" value="Unassembled WGS sequence"/>
</dbReference>
<dbReference type="Gene3D" id="3.10.450.50">
    <property type="match status" value="1"/>
</dbReference>
<dbReference type="AlphaFoldDB" id="A0A0A1YFM3"/>
<dbReference type="eggNOG" id="COG4319">
    <property type="taxonomic scope" value="Bacteria"/>
</dbReference>
<evidence type="ECO:0000313" key="3">
    <source>
        <dbReference type="Proteomes" id="UP000030063"/>
    </source>
</evidence>
<sequence length="125" mass="14001">MQRAADALIAAFASNHSEAYFAAFSEDATFVFHSCDTLLPNLSAYRQLWTSWQADGFAVIACTSRNPLLTLHGDTAIFVHEVITHLRVAGTEAHSHERETIVFRRQHGSRHWLACHEHLSLMPTG</sequence>
<dbReference type="STRING" id="1395571.TMS3_0121640"/>
<dbReference type="InterPro" id="IPR037401">
    <property type="entry name" value="SnoaL-like"/>
</dbReference>
<feature type="domain" description="SnoaL-like" evidence="1">
    <location>
        <begin position="4"/>
        <end position="123"/>
    </location>
</feature>
<keyword evidence="3" id="KW-1185">Reference proteome</keyword>
<evidence type="ECO:0000259" key="1">
    <source>
        <dbReference type="Pfam" id="PF13474"/>
    </source>
</evidence>
<protein>
    <submittedName>
        <fullName evidence="2">Ketosteroid isomerase</fullName>
    </submittedName>
</protein>
<accession>A0A0A1YFM3</accession>